<sequence length="273" mass="31053">MLFGSGLFGQQAEKWVHGNIILDPDGEMAEGVYVTNLRTKEIAISNFAGNFSIRAKEGDVLDLKSDYYENRKIKLSPELFAKNLVVIHLNINVIELQTALITAHLTGILTKDVKAGKRTDKVTKLYKQLGVNPDINPIRDTSALKAGFFNGDISLTRLDIGRIYDVLSGDMRKRKATLEFEAKADRRLSIRKYFGDDYFINDLKIPSYKINDFIEYTYANSGMSRDVENGNYLSIMEKLIRFSTIYRRLVLEKIPESTTENHPTETPPTEKEN</sequence>
<name>F0NYW4_WEEVC</name>
<evidence type="ECO:0000313" key="1">
    <source>
        <dbReference type="EMBL" id="ADX67166.1"/>
    </source>
</evidence>
<protein>
    <submittedName>
        <fullName evidence="1">Uncharacterized protein</fullName>
    </submittedName>
</protein>
<evidence type="ECO:0000313" key="2">
    <source>
        <dbReference type="Proteomes" id="UP000008641"/>
    </source>
</evidence>
<dbReference type="STRING" id="865938.Weevi_0447"/>
<organism evidence="1 2">
    <name type="scientific">Weeksella virosa (strain ATCC 43766 / DSM 16922 / JCM 21250 / CCUG 30538 / CDC 9751 / IAM 14551 / NBRC 16016 / NCTC 11634 / CL345/78)</name>
    <dbReference type="NCBI Taxonomy" id="865938"/>
    <lineage>
        <taxon>Bacteria</taxon>
        <taxon>Pseudomonadati</taxon>
        <taxon>Bacteroidota</taxon>
        <taxon>Flavobacteriia</taxon>
        <taxon>Flavobacteriales</taxon>
        <taxon>Weeksellaceae</taxon>
        <taxon>Weeksella</taxon>
    </lineage>
</organism>
<reference evidence="2" key="2">
    <citation type="journal article" date="2011" name="Stand. Genomic Sci.">
        <title>Complete genome sequence of Weeksella virosa type strain (9751T).</title>
        <authorList>
            <person name="Lang E."/>
            <person name="Teshima H."/>
            <person name="Lucas S."/>
            <person name="Lapidus A."/>
            <person name="Hammon N."/>
            <person name="Deshpande S."/>
            <person name="Nolan M."/>
            <person name="Cheng J."/>
            <person name="Pitluck S."/>
            <person name="Liolios K."/>
            <person name="Pagani I."/>
            <person name="Mikhailova N."/>
            <person name="Ivanova N."/>
            <person name="Mavromatis K."/>
            <person name="Pati A."/>
            <person name="Tapia R."/>
            <person name="Han C."/>
            <person name="Goodwin L."/>
            <person name="Chen A."/>
            <person name="Palaniappan K."/>
            <person name="Land M."/>
            <person name="Hauser L."/>
            <person name="Chang Y."/>
            <person name="Jeffries C."/>
            <person name="Brambilla E."/>
            <person name="Kopitz M."/>
            <person name="Rohde M."/>
            <person name="Goker M."/>
            <person name="Tindall B."/>
            <person name="Detter J."/>
            <person name="Woyke T."/>
            <person name="Bristow J."/>
            <person name="Eisen J."/>
            <person name="Markowitz V."/>
            <person name="Hugenholtz P."/>
            <person name="Klenk H."/>
            <person name="Kyrpides N."/>
        </authorList>
    </citation>
    <scope>NUCLEOTIDE SEQUENCE [LARGE SCALE GENOMIC DNA]</scope>
    <source>
        <strain evidence="2">ATCC 43766 / DSM 16922 / JCM 21250 / NBRC 16016 / NCTC 11634 / CL345/78</strain>
    </source>
</reference>
<reference evidence="1 2" key="1">
    <citation type="journal article" date="2011" name="Stand. Genomic Sci.">
        <title>Complete genome sequence of Weeksella virosa type strain (9751).</title>
        <authorList>
            <person name="Lang E."/>
            <person name="Teshima H."/>
            <person name="Lucas S."/>
            <person name="Lapidus A."/>
            <person name="Hammon N."/>
            <person name="Deshpande S."/>
            <person name="Nolan M."/>
            <person name="Cheng J.F."/>
            <person name="Pitluck S."/>
            <person name="Liolios K."/>
            <person name="Pagani I."/>
            <person name="Mikhailova N."/>
            <person name="Ivanova N."/>
            <person name="Mavromatis K."/>
            <person name="Pati A."/>
            <person name="Tapia R."/>
            <person name="Han C."/>
            <person name="Goodwin L."/>
            <person name="Chen A."/>
            <person name="Palaniappan K."/>
            <person name="Land M."/>
            <person name="Hauser L."/>
            <person name="Chang Y.J."/>
            <person name="Jeffries C.D."/>
            <person name="Brambilla E.M."/>
            <person name="Kopitz M."/>
            <person name="Rohde M."/>
            <person name="Goker M."/>
            <person name="Tindall B.J."/>
            <person name="Detter J.C."/>
            <person name="Woyke T."/>
            <person name="Bristow J."/>
            <person name="Eisen J.A."/>
            <person name="Markowitz V."/>
            <person name="Hugenholtz P."/>
            <person name="Klenk H.P."/>
            <person name="Kyrpides N.C."/>
        </authorList>
    </citation>
    <scope>NUCLEOTIDE SEQUENCE [LARGE SCALE GENOMIC DNA]</scope>
    <source>
        <strain evidence="2">ATCC 43766 / DSM 16922 / JCM 21250 / NBRC 16016 / NCTC 11634 / CL345/78</strain>
    </source>
</reference>
<proteinExistence type="predicted"/>
<dbReference type="eggNOG" id="ENOG502ZC3R">
    <property type="taxonomic scope" value="Bacteria"/>
</dbReference>
<gene>
    <name evidence="1" type="ordered locus">Weevi_0447</name>
</gene>
<keyword evidence="2" id="KW-1185">Reference proteome</keyword>
<dbReference type="EMBL" id="CP002455">
    <property type="protein sequence ID" value="ADX67166.1"/>
    <property type="molecule type" value="Genomic_DNA"/>
</dbReference>
<dbReference type="AlphaFoldDB" id="F0NYW4"/>
<dbReference type="Proteomes" id="UP000008641">
    <property type="component" value="Chromosome"/>
</dbReference>
<dbReference type="HOGENOM" id="CLU_1000541_0_0_10"/>
<dbReference type="KEGG" id="wvi:Weevi_0447"/>
<accession>F0NYW4</accession>